<dbReference type="Pfam" id="PF04221">
    <property type="entry name" value="RelB"/>
    <property type="match status" value="1"/>
</dbReference>
<gene>
    <name evidence="3" type="ORF">TMU3MR103_1221</name>
</gene>
<dbReference type="InterPro" id="IPR013321">
    <property type="entry name" value="Arc_rbn_hlx_hlx"/>
</dbReference>
<sequence length="91" mass="10520">MSDKNHNDTRLSIRIDEELKEQAKEVYNELGMDLTTAVTIFLKQSVRENSIPFQPHLENPDNIQARQEANSDNLEIFDTVKELMESLNAED</sequence>
<dbReference type="EMBL" id="JPVT01000121">
    <property type="protein sequence ID" value="KFN90995.1"/>
    <property type="molecule type" value="Genomic_DNA"/>
</dbReference>
<evidence type="ECO:0000313" key="4">
    <source>
        <dbReference type="Proteomes" id="UP000029381"/>
    </source>
</evidence>
<dbReference type="Gene3D" id="1.10.1220.10">
    <property type="entry name" value="Met repressor-like"/>
    <property type="match status" value="1"/>
</dbReference>
<dbReference type="PANTHER" id="PTHR38781">
    <property type="entry name" value="ANTITOXIN DINJ-RELATED"/>
    <property type="match status" value="1"/>
</dbReference>
<dbReference type="NCBIfam" id="TIGR02384">
    <property type="entry name" value="RelB_DinJ"/>
    <property type="match status" value="1"/>
</dbReference>
<dbReference type="PATRIC" id="fig|1302648.3.peg.1188"/>
<dbReference type="GO" id="GO:0044010">
    <property type="term" value="P:single-species biofilm formation"/>
    <property type="evidence" value="ECO:0007669"/>
    <property type="project" value="InterPro"/>
</dbReference>
<protein>
    <submittedName>
        <fullName evidence="3">DNA-damage-inducible protein J</fullName>
    </submittedName>
</protein>
<dbReference type="PANTHER" id="PTHR38781:SF1">
    <property type="entry name" value="ANTITOXIN DINJ-RELATED"/>
    <property type="match status" value="1"/>
</dbReference>
<proteinExistence type="inferred from homology"/>
<keyword evidence="4" id="KW-1185">Reference proteome</keyword>
<dbReference type="RefSeq" id="WP_028789467.1">
    <property type="nucleotide sequence ID" value="NZ_JPVT01000121.1"/>
</dbReference>
<comment type="similarity">
    <text evidence="1">Belongs to the RelB/DinJ antitoxin family.</text>
</comment>
<keyword evidence="2" id="KW-1277">Toxin-antitoxin system</keyword>
<evidence type="ECO:0000313" key="3">
    <source>
        <dbReference type="EMBL" id="KFN90995.1"/>
    </source>
</evidence>
<dbReference type="GO" id="GO:0006351">
    <property type="term" value="P:DNA-templated transcription"/>
    <property type="evidence" value="ECO:0007669"/>
    <property type="project" value="TreeGrafter"/>
</dbReference>
<reference evidence="3 4" key="1">
    <citation type="submission" date="2014-08" db="EMBL/GenBank/DDBJ databases">
        <title>Genome sequence of Tetragenococcus muriaticus.</title>
        <authorList>
            <person name="Chuea-nongthon C."/>
            <person name="Rodtong S."/>
            <person name="Yongsawatdigul J."/>
            <person name="Steele J.L."/>
            <person name="Liu X.-y."/>
            <person name="Speers J."/>
            <person name="Glasner J.D."/>
            <person name="Neeno-Eckwall E.C."/>
        </authorList>
    </citation>
    <scope>NUCLEOTIDE SEQUENCE [LARGE SCALE GENOMIC DNA]</scope>
    <source>
        <strain evidence="3 4">3MR10-3</strain>
    </source>
</reference>
<comment type="caution">
    <text evidence="3">The sequence shown here is derived from an EMBL/GenBank/DDBJ whole genome shotgun (WGS) entry which is preliminary data.</text>
</comment>
<dbReference type="AlphaFoldDB" id="A0A091C2S3"/>
<dbReference type="GO" id="GO:0015643">
    <property type="term" value="F:toxic substance binding"/>
    <property type="evidence" value="ECO:0007669"/>
    <property type="project" value="InterPro"/>
</dbReference>
<evidence type="ECO:0000256" key="2">
    <source>
        <dbReference type="ARBA" id="ARBA00022649"/>
    </source>
</evidence>
<dbReference type="GO" id="GO:0006355">
    <property type="term" value="P:regulation of DNA-templated transcription"/>
    <property type="evidence" value="ECO:0007669"/>
    <property type="project" value="InterPro"/>
</dbReference>
<dbReference type="InterPro" id="IPR026262">
    <property type="entry name" value="DinJ"/>
</dbReference>
<dbReference type="PIRSF" id="PIRSF003108">
    <property type="entry name" value="DinJ"/>
    <property type="match status" value="1"/>
</dbReference>
<name>A0A091C2S3_9ENTE</name>
<dbReference type="GO" id="GO:0000987">
    <property type="term" value="F:cis-regulatory region sequence-specific DNA binding"/>
    <property type="evidence" value="ECO:0007669"/>
    <property type="project" value="InterPro"/>
</dbReference>
<organism evidence="3 4">
    <name type="scientific">Tetragenococcus muriaticus 3MR10-3</name>
    <dbReference type="NCBI Taxonomy" id="1302648"/>
    <lineage>
        <taxon>Bacteria</taxon>
        <taxon>Bacillati</taxon>
        <taxon>Bacillota</taxon>
        <taxon>Bacilli</taxon>
        <taxon>Lactobacillales</taxon>
        <taxon>Enterococcaceae</taxon>
        <taxon>Tetragenococcus</taxon>
    </lineage>
</organism>
<accession>A0A091C2S3</accession>
<dbReference type="InterPro" id="IPR007337">
    <property type="entry name" value="RelB/DinJ"/>
</dbReference>
<evidence type="ECO:0000256" key="1">
    <source>
        <dbReference type="ARBA" id="ARBA00010562"/>
    </source>
</evidence>
<dbReference type="Proteomes" id="UP000029381">
    <property type="component" value="Unassembled WGS sequence"/>
</dbReference>